<evidence type="ECO:0000256" key="2">
    <source>
        <dbReference type="ARBA" id="ARBA00023055"/>
    </source>
</evidence>
<dbReference type="SMART" id="SM00234">
    <property type="entry name" value="START"/>
    <property type="match status" value="1"/>
</dbReference>
<evidence type="ECO:0000313" key="6">
    <source>
        <dbReference type="EMBL" id="GFR75608.1"/>
    </source>
</evidence>
<dbReference type="PANTHER" id="PTHR46374">
    <property type="entry name" value="PROTEIN CBG07384"/>
    <property type="match status" value="1"/>
</dbReference>
<gene>
    <name evidence="6" type="ORF">ElyMa_005780600</name>
</gene>
<evidence type="ECO:0000256" key="4">
    <source>
        <dbReference type="ARBA" id="ARBA00024750"/>
    </source>
</evidence>
<dbReference type="Pfam" id="PF01852">
    <property type="entry name" value="START"/>
    <property type="match status" value="1"/>
</dbReference>
<dbReference type="AlphaFoldDB" id="A0AAV4FQB0"/>
<dbReference type="GO" id="GO:0006869">
    <property type="term" value="P:lipid transport"/>
    <property type="evidence" value="ECO:0007669"/>
    <property type="project" value="UniProtKB-KW"/>
</dbReference>
<accession>A0AAV4FQB0</accession>
<name>A0AAV4FQB0_9GAST</name>
<keyword evidence="7" id="KW-1185">Reference proteome</keyword>
<dbReference type="Gene3D" id="3.30.530.20">
    <property type="match status" value="1"/>
</dbReference>
<keyword evidence="2" id="KW-0445">Lipid transport</keyword>
<evidence type="ECO:0000256" key="1">
    <source>
        <dbReference type="ARBA" id="ARBA00022448"/>
    </source>
</evidence>
<dbReference type="EMBL" id="BMAT01011596">
    <property type="protein sequence ID" value="GFR75608.1"/>
    <property type="molecule type" value="Genomic_DNA"/>
</dbReference>
<dbReference type="InterPro" id="IPR023393">
    <property type="entry name" value="START-like_dom_sf"/>
</dbReference>
<reference evidence="6 7" key="1">
    <citation type="journal article" date="2021" name="Elife">
        <title>Chloroplast acquisition without the gene transfer in kleptoplastic sea slugs, Plakobranchus ocellatus.</title>
        <authorList>
            <person name="Maeda T."/>
            <person name="Takahashi S."/>
            <person name="Yoshida T."/>
            <person name="Shimamura S."/>
            <person name="Takaki Y."/>
            <person name="Nagai Y."/>
            <person name="Toyoda A."/>
            <person name="Suzuki Y."/>
            <person name="Arimoto A."/>
            <person name="Ishii H."/>
            <person name="Satoh N."/>
            <person name="Nishiyama T."/>
            <person name="Hasebe M."/>
            <person name="Maruyama T."/>
            <person name="Minagawa J."/>
            <person name="Obokata J."/>
            <person name="Shigenobu S."/>
        </authorList>
    </citation>
    <scope>NUCLEOTIDE SEQUENCE [LARGE SCALE GENOMIC DNA]</scope>
</reference>
<dbReference type="SUPFAM" id="SSF55961">
    <property type="entry name" value="Bet v1-like"/>
    <property type="match status" value="1"/>
</dbReference>
<comment type="function">
    <text evidence="4">May be involved in the intracellular transport of sterols or other lipids. May bind cholesterol or other sterols.</text>
</comment>
<dbReference type="PROSITE" id="PS50848">
    <property type="entry name" value="START"/>
    <property type="match status" value="1"/>
</dbReference>
<organism evidence="6 7">
    <name type="scientific">Elysia marginata</name>
    <dbReference type="NCBI Taxonomy" id="1093978"/>
    <lineage>
        <taxon>Eukaryota</taxon>
        <taxon>Metazoa</taxon>
        <taxon>Spiralia</taxon>
        <taxon>Lophotrochozoa</taxon>
        <taxon>Mollusca</taxon>
        <taxon>Gastropoda</taxon>
        <taxon>Heterobranchia</taxon>
        <taxon>Euthyneura</taxon>
        <taxon>Panpulmonata</taxon>
        <taxon>Sacoglossa</taxon>
        <taxon>Placobranchoidea</taxon>
        <taxon>Plakobranchidae</taxon>
        <taxon>Elysia</taxon>
    </lineage>
</organism>
<proteinExistence type="predicted"/>
<evidence type="ECO:0000256" key="3">
    <source>
        <dbReference type="ARBA" id="ARBA00023121"/>
    </source>
</evidence>
<keyword evidence="3" id="KW-0446">Lipid-binding</keyword>
<dbReference type="PANTHER" id="PTHR46374:SF1">
    <property type="entry name" value="START DOMAIN-CONTAINING PROTEIN"/>
    <property type="match status" value="1"/>
</dbReference>
<dbReference type="Proteomes" id="UP000762676">
    <property type="component" value="Unassembled WGS sequence"/>
</dbReference>
<dbReference type="InterPro" id="IPR002913">
    <property type="entry name" value="START_lipid-bd_dom"/>
</dbReference>
<protein>
    <submittedName>
        <fullName evidence="6">StAR-related lipid transfer protein 5</fullName>
    </submittedName>
</protein>
<sequence>MESKKLREIANTTAETLQSYLQDTENWKTSKKTKEVLVEAKHSAIPGNEHGHIYRAQCELSCSKDILHKYMYPVGGALSEIRRKWDKDVSDILLLERIAPDLTINLVRTNSAAMGVIYPREFLDLFFELQTDNCLSFNGVSIDYPSQLPNPKFVRGWNHPSGFFCQDIPGRPGHTKLVIIVQTDIKGNLPRSLVDSAIPGAVVGLCHNLRNMLKKDGHIPR</sequence>
<evidence type="ECO:0000313" key="7">
    <source>
        <dbReference type="Proteomes" id="UP000762676"/>
    </source>
</evidence>
<comment type="caution">
    <text evidence="6">The sequence shown here is derived from an EMBL/GenBank/DDBJ whole genome shotgun (WGS) entry which is preliminary data.</text>
</comment>
<dbReference type="InterPro" id="IPR043556">
    <property type="entry name" value="StARD5/6"/>
</dbReference>
<dbReference type="GO" id="GO:0008289">
    <property type="term" value="F:lipid binding"/>
    <property type="evidence" value="ECO:0007669"/>
    <property type="project" value="UniProtKB-KW"/>
</dbReference>
<keyword evidence="1" id="KW-0813">Transport</keyword>
<evidence type="ECO:0000259" key="5">
    <source>
        <dbReference type="PROSITE" id="PS50848"/>
    </source>
</evidence>
<feature type="domain" description="START" evidence="5">
    <location>
        <begin position="10"/>
        <end position="218"/>
    </location>
</feature>